<feature type="transmembrane region" description="Helical" evidence="16">
    <location>
        <begin position="704"/>
        <end position="728"/>
    </location>
</feature>
<keyword evidence="9 14" id="KW-0401">Integrin</keyword>
<dbReference type="FunFam" id="2.10.25.10:FF:000036">
    <property type="entry name" value="Integrin beta"/>
    <property type="match status" value="1"/>
</dbReference>
<gene>
    <name evidence="20" type="ORF">APLA_LOCUS5140</name>
</gene>
<dbReference type="Gene3D" id="2.60.40.1510">
    <property type="entry name" value="ntegrin, alpha v. Chain A, domain 3"/>
    <property type="match status" value="1"/>
</dbReference>
<feature type="disulfide bond" evidence="13">
    <location>
        <begin position="463"/>
        <end position="502"/>
    </location>
</feature>
<feature type="disulfide bond" evidence="13">
    <location>
        <begin position="526"/>
        <end position="531"/>
    </location>
</feature>
<name>A0A8S0ZED4_ARCPL</name>
<sequence length="775" mass="86998">MFIYNLILVLIFGFHDVLTLDSCSSNLKCHECIRDPSLCVWCPTNNFNGTRCMSQNLLKNPWCPEMDRLEDPENLVEPLKNLEFSNDPNHTVQIKPQIYKMNLRPGKMTNFTFSIKNAKDFPVDLYFLLDASTTMSSIKEVTANQSEKIYMTMKNLTKNVNLGYGTFVDKCTFPFTRTFNIEETYSFRHRLALTNNFTQFKNTINTTPVGQNRDSPEGGLDALAQVMACPEIIKWRKESRKIIVFLTGGEYHAALDGKQAGIFQPYDGNCYLENGTYTKELEMDYPSVGMINKLAIEGNMIIFFYVHYDVEGIYKKLSNVISGSKIATFVKDATLSSDVSTSVSTSDNFVDTLKEIYEKISNKVILKKYIKTKYRKNIEISLTPNCVSEDSDNECDLEVGKEKQFMGTIKLLKYDEYENMTIDIAVESIGEKLTIDIDVIKDCNCTNSGVANSTYCHGEPRICGECSCGDKRYGDRCVCEKTGGIVFNSSSSCIQQGDNDVCTGHGSCECGACRCRPGYTGKFCQCNDLSCPLGDGKLCSGEKHGKCQCGKCKCEPDWGGDACQCSKHDCVIDGKECSGFGTCVCGVCVCNPIAQWDKRSVRDESCKIIAGSDTLSLQCKALEDCAKCQQKGKNDDCDSCDNAIQTRVVKELTEEYLNSSLWNACPDIKVALGCYSKFIYRYDDIKYSLELVVEQKMNCAETHYLFGGIFSLVVIIVGVLTLVAWKLLTDARDRREYKQFLEKSEHDGNVTDNPLYTPAVSSFQNPGFRKRSYKQ</sequence>
<dbReference type="GO" id="GO:0007229">
    <property type="term" value="P:integrin-mediated signaling pathway"/>
    <property type="evidence" value="ECO:0007669"/>
    <property type="project" value="UniProtKB-KW"/>
</dbReference>
<dbReference type="Pfam" id="PF07974">
    <property type="entry name" value="EGF_2"/>
    <property type="match status" value="1"/>
</dbReference>
<evidence type="ECO:0000256" key="5">
    <source>
        <dbReference type="ARBA" id="ARBA00022729"/>
    </source>
</evidence>
<evidence type="ECO:0000259" key="18">
    <source>
        <dbReference type="SMART" id="SM00187"/>
    </source>
</evidence>
<dbReference type="Gene3D" id="2.10.25.10">
    <property type="entry name" value="Laminin"/>
    <property type="match status" value="3"/>
</dbReference>
<evidence type="ECO:0000256" key="12">
    <source>
        <dbReference type="ARBA" id="ARBA00023180"/>
    </source>
</evidence>
<dbReference type="GO" id="GO:0007160">
    <property type="term" value="P:cell-matrix adhesion"/>
    <property type="evidence" value="ECO:0007669"/>
    <property type="project" value="TreeGrafter"/>
</dbReference>
<evidence type="ECO:0000256" key="2">
    <source>
        <dbReference type="ARBA" id="ARBA00007449"/>
    </source>
</evidence>
<dbReference type="SUPFAM" id="SSF53300">
    <property type="entry name" value="vWA-like"/>
    <property type="match status" value="1"/>
</dbReference>
<keyword evidence="7 14" id="KW-0130">Cell adhesion</keyword>
<reference evidence="20 21" key="1">
    <citation type="submission" date="2020-04" db="EMBL/GenBank/DDBJ databases">
        <authorList>
            <person name="Wallbank WR R."/>
            <person name="Pardo Diaz C."/>
            <person name="Kozak K."/>
            <person name="Martin S."/>
            <person name="Jiggins C."/>
            <person name="Moest M."/>
            <person name="Warren A I."/>
            <person name="Byers J.R.P. K."/>
            <person name="Montejo-Kovacevich G."/>
            <person name="Yen C E."/>
        </authorList>
    </citation>
    <scope>NUCLEOTIDE SEQUENCE [LARGE SCALE GENOMIC DNA]</scope>
</reference>
<keyword evidence="4 14" id="KW-0812">Transmembrane</keyword>
<dbReference type="SUPFAM" id="SSF103575">
    <property type="entry name" value="Plexin repeat"/>
    <property type="match status" value="1"/>
</dbReference>
<evidence type="ECO:0000256" key="4">
    <source>
        <dbReference type="ARBA" id="ARBA00022692"/>
    </source>
</evidence>
<evidence type="ECO:0000256" key="9">
    <source>
        <dbReference type="ARBA" id="ARBA00023037"/>
    </source>
</evidence>
<feature type="domain" description="Integrin beta subunit VWA" evidence="18">
    <location>
        <begin position="28"/>
        <end position="445"/>
    </location>
</feature>
<dbReference type="PIRSF" id="PIRSF002512">
    <property type="entry name" value="Integrin_B"/>
    <property type="match status" value="1"/>
</dbReference>
<evidence type="ECO:0000256" key="3">
    <source>
        <dbReference type="ARBA" id="ARBA00022536"/>
    </source>
</evidence>
<dbReference type="PROSITE" id="PS00243">
    <property type="entry name" value="I_EGF_1"/>
    <property type="match status" value="2"/>
</dbReference>
<keyword evidence="11 13" id="KW-1015">Disulfide bond</keyword>
<keyword evidence="8 16" id="KW-1133">Transmembrane helix</keyword>
<evidence type="ECO:0000256" key="17">
    <source>
        <dbReference type="SAM" id="SignalP"/>
    </source>
</evidence>
<accession>A0A8S0ZED4</accession>
<evidence type="ECO:0000256" key="14">
    <source>
        <dbReference type="RuleBase" id="RU000633"/>
    </source>
</evidence>
<dbReference type="InterPro" id="IPR014836">
    <property type="entry name" value="Integrin_bsu_cyt_dom"/>
</dbReference>
<dbReference type="Pfam" id="PF17205">
    <property type="entry name" value="PSI_integrin"/>
    <property type="match status" value="1"/>
</dbReference>
<feature type="disulfide bond" evidence="13">
    <location>
        <begin position="590"/>
        <end position="606"/>
    </location>
</feature>
<keyword evidence="6" id="KW-0677">Repeat</keyword>
<evidence type="ECO:0000256" key="15">
    <source>
        <dbReference type="SAM" id="MobiDB-lite"/>
    </source>
</evidence>
<feature type="chain" id="PRO_5035896484" description="Integrin beta" evidence="17">
    <location>
        <begin position="20"/>
        <end position="775"/>
    </location>
</feature>
<evidence type="ECO:0000256" key="13">
    <source>
        <dbReference type="PIRSR" id="PIRSR002512-1"/>
    </source>
</evidence>
<keyword evidence="3" id="KW-0245">EGF-like domain</keyword>
<feature type="disulfide bond" evidence="13">
    <location>
        <begin position="625"/>
        <end position="699"/>
    </location>
</feature>
<dbReference type="PANTHER" id="PTHR10082:SF60">
    <property type="entry name" value="INTEGRIN BETA-PS"/>
    <property type="match status" value="1"/>
</dbReference>
<dbReference type="GO" id="GO:0005178">
    <property type="term" value="F:integrin binding"/>
    <property type="evidence" value="ECO:0007669"/>
    <property type="project" value="TreeGrafter"/>
</dbReference>
<feature type="disulfide bond" evidence="13">
    <location>
        <begin position="468"/>
        <end position="477"/>
    </location>
</feature>
<dbReference type="OrthoDB" id="844at2759"/>
<evidence type="ECO:0000256" key="6">
    <source>
        <dbReference type="ARBA" id="ARBA00022737"/>
    </source>
</evidence>
<feature type="disulfide bond" evidence="13">
    <location>
        <begin position="583"/>
        <end position="588"/>
    </location>
</feature>
<evidence type="ECO:0000256" key="10">
    <source>
        <dbReference type="ARBA" id="ARBA00023136"/>
    </source>
</evidence>
<dbReference type="Gene3D" id="3.40.50.410">
    <property type="entry name" value="von Willebrand factor, type A domain"/>
    <property type="match status" value="1"/>
</dbReference>
<evidence type="ECO:0000256" key="1">
    <source>
        <dbReference type="ARBA" id="ARBA00004479"/>
    </source>
</evidence>
<dbReference type="AlphaFoldDB" id="A0A8S0ZED4"/>
<dbReference type="PROSITE" id="PS52047">
    <property type="entry name" value="I_EGF_2"/>
    <property type="match status" value="1"/>
</dbReference>
<dbReference type="PANTHER" id="PTHR10082">
    <property type="entry name" value="INTEGRIN BETA SUBUNIT"/>
    <property type="match status" value="1"/>
</dbReference>
<feature type="disulfide bond" evidence="13">
    <location>
        <begin position="547"/>
        <end position="552"/>
    </location>
</feature>
<keyword evidence="10 16" id="KW-0472">Membrane</keyword>
<dbReference type="Pfam" id="PF08725">
    <property type="entry name" value="Integrin_b_cyt"/>
    <property type="match status" value="1"/>
</dbReference>
<feature type="disulfide bond" evidence="13">
    <location>
        <begin position="549"/>
        <end position="577"/>
    </location>
</feature>
<feature type="disulfide bond" evidence="13">
    <location>
        <begin position="229"/>
        <end position="270"/>
    </location>
</feature>
<feature type="disulfide bond" evidence="13">
    <location>
        <begin position="585"/>
        <end position="640"/>
    </location>
</feature>
<feature type="disulfide bond" evidence="13">
    <location>
        <begin position="619"/>
        <end position="628"/>
    </location>
</feature>
<evidence type="ECO:0000259" key="19">
    <source>
        <dbReference type="SMART" id="SM01241"/>
    </source>
</evidence>
<evidence type="ECO:0000256" key="16">
    <source>
        <dbReference type="SAM" id="Phobius"/>
    </source>
</evidence>
<proteinExistence type="inferred from homology"/>
<dbReference type="InterPro" id="IPR013111">
    <property type="entry name" value="EGF_extracell"/>
</dbReference>
<dbReference type="InterPro" id="IPR002369">
    <property type="entry name" value="Integrin_bsu_VWA"/>
</dbReference>
<feature type="disulfide bond" evidence="13">
    <location>
        <begin position="29"/>
        <end position="39"/>
    </location>
</feature>
<dbReference type="InterPro" id="IPR036465">
    <property type="entry name" value="vWFA_dom_sf"/>
</dbReference>
<dbReference type="InterPro" id="IPR015812">
    <property type="entry name" value="Integrin_bsu"/>
</dbReference>
<evidence type="ECO:0000256" key="7">
    <source>
        <dbReference type="ARBA" id="ARBA00022889"/>
    </source>
</evidence>
<evidence type="ECO:0000313" key="21">
    <source>
        <dbReference type="Proteomes" id="UP000494256"/>
    </source>
</evidence>
<feature type="disulfide bond" evidence="13">
    <location>
        <begin position="479"/>
        <end position="493"/>
    </location>
</feature>
<evidence type="ECO:0000256" key="11">
    <source>
        <dbReference type="ARBA" id="ARBA00023157"/>
    </source>
</evidence>
<dbReference type="GO" id="GO:0008305">
    <property type="term" value="C:integrin complex"/>
    <property type="evidence" value="ECO:0007669"/>
    <property type="project" value="TreeGrafter"/>
</dbReference>
<dbReference type="GO" id="GO:0098609">
    <property type="term" value="P:cell-cell adhesion"/>
    <property type="evidence" value="ECO:0007669"/>
    <property type="project" value="TreeGrafter"/>
</dbReference>
<organism evidence="20 21">
    <name type="scientific">Arctia plantaginis</name>
    <name type="common">Wood tiger moth</name>
    <name type="synonym">Phalaena plantaginis</name>
    <dbReference type="NCBI Taxonomy" id="874455"/>
    <lineage>
        <taxon>Eukaryota</taxon>
        <taxon>Metazoa</taxon>
        <taxon>Ecdysozoa</taxon>
        <taxon>Arthropoda</taxon>
        <taxon>Hexapoda</taxon>
        <taxon>Insecta</taxon>
        <taxon>Pterygota</taxon>
        <taxon>Neoptera</taxon>
        <taxon>Endopterygota</taxon>
        <taxon>Lepidoptera</taxon>
        <taxon>Glossata</taxon>
        <taxon>Ditrysia</taxon>
        <taxon>Noctuoidea</taxon>
        <taxon>Erebidae</taxon>
        <taxon>Arctiinae</taxon>
        <taxon>Arctia</taxon>
    </lineage>
</organism>
<dbReference type="GO" id="GO:0016477">
    <property type="term" value="P:cell migration"/>
    <property type="evidence" value="ECO:0007669"/>
    <property type="project" value="TreeGrafter"/>
</dbReference>
<dbReference type="GO" id="GO:0033627">
    <property type="term" value="P:cell adhesion mediated by integrin"/>
    <property type="evidence" value="ECO:0007669"/>
    <property type="project" value="TreeGrafter"/>
</dbReference>
<feature type="domain" description="Integrin beta subunit cytoplasmic" evidence="19">
    <location>
        <begin position="726"/>
        <end position="771"/>
    </location>
</feature>
<feature type="signal peptide" evidence="17">
    <location>
        <begin position="1"/>
        <end position="19"/>
    </location>
</feature>
<feature type="region of interest" description="Disordered" evidence="15">
    <location>
        <begin position="749"/>
        <end position="775"/>
    </location>
</feature>
<evidence type="ECO:0000256" key="8">
    <source>
        <dbReference type="ARBA" id="ARBA00022989"/>
    </source>
</evidence>
<feature type="disulfide bond" evidence="13">
    <location>
        <begin position="42"/>
        <end position="52"/>
    </location>
</feature>
<feature type="disulfide bond" evidence="13">
    <location>
        <begin position="515"/>
        <end position="524"/>
    </location>
</feature>
<evidence type="ECO:0000313" key="20">
    <source>
        <dbReference type="EMBL" id="CAB3231355.1"/>
    </source>
</evidence>
<dbReference type="InterPro" id="IPR033760">
    <property type="entry name" value="Integrin_beta_N"/>
</dbReference>
<dbReference type="Pfam" id="PF00362">
    <property type="entry name" value="Integrin_beta"/>
    <property type="match status" value="1"/>
</dbReference>
<dbReference type="GO" id="GO:0005925">
    <property type="term" value="C:focal adhesion"/>
    <property type="evidence" value="ECO:0007669"/>
    <property type="project" value="TreeGrafter"/>
</dbReference>
<feature type="disulfide bond" evidence="13">
    <location>
        <begin position="510"/>
        <end position="539"/>
    </location>
</feature>
<feature type="disulfide bond" evidence="13">
    <location>
        <begin position="508"/>
        <end position="513"/>
    </location>
</feature>
<comment type="similarity">
    <text evidence="2 14">Belongs to the integrin beta chain family.</text>
</comment>
<keyword evidence="12" id="KW-0325">Glycoprotein</keyword>
<keyword evidence="5 17" id="KW-0732">Signal</keyword>
<comment type="caution">
    <text evidence="20">The sequence shown here is derived from an EMBL/GenBank/DDBJ whole genome shotgun (WGS) entry which is preliminary data.</text>
</comment>
<dbReference type="SMART" id="SM00187">
    <property type="entry name" value="INB"/>
    <property type="match status" value="1"/>
</dbReference>
<dbReference type="Proteomes" id="UP000494256">
    <property type="component" value="Unassembled WGS sequence"/>
</dbReference>
<dbReference type="GO" id="GO:0009986">
    <property type="term" value="C:cell surface"/>
    <property type="evidence" value="ECO:0007669"/>
    <property type="project" value="TreeGrafter"/>
</dbReference>
<feature type="compositionally biased region" description="Polar residues" evidence="15">
    <location>
        <begin position="750"/>
        <end position="765"/>
    </location>
</feature>
<dbReference type="SUPFAM" id="SSF57196">
    <property type="entry name" value="EGF/Laminin"/>
    <property type="match status" value="2"/>
</dbReference>
<dbReference type="SMART" id="SM01241">
    <property type="entry name" value="Integrin_b_cyt"/>
    <property type="match status" value="1"/>
</dbReference>
<dbReference type="InterPro" id="IPR057243">
    <property type="entry name" value="Integrin_I-EGF_CS"/>
</dbReference>
<feature type="disulfide bond" evidence="13">
    <location>
        <begin position="32"/>
        <end position="63"/>
    </location>
</feature>
<dbReference type="Gene3D" id="1.20.5.100">
    <property type="entry name" value="Cytochrome c1, transmembrane anchor, C-terminal"/>
    <property type="match status" value="1"/>
</dbReference>
<feature type="disulfide bond" evidence="13">
    <location>
        <begin position="554"/>
        <end position="563"/>
    </location>
</feature>
<comment type="subcellular location">
    <subcellularLocation>
        <location evidence="14">Cell membrane</location>
        <topology evidence="14">Single-pass type I membrane protein</topology>
    </subcellularLocation>
    <subcellularLocation>
        <location evidence="1">Membrane</location>
        <topology evidence="1">Single-pass type I membrane protein</topology>
    </subcellularLocation>
</comment>
<dbReference type="EMBL" id="CADEBD010000288">
    <property type="protein sequence ID" value="CAB3231355.1"/>
    <property type="molecule type" value="Genomic_DNA"/>
</dbReference>
<feature type="disulfide bond" evidence="13">
    <location>
        <begin position="565"/>
        <end position="570"/>
    </location>
</feature>
<dbReference type="PRINTS" id="PR01186">
    <property type="entry name" value="INTEGRINB"/>
</dbReference>
<protein>
    <recommendedName>
        <fullName evidence="14">Integrin beta</fullName>
    </recommendedName>
</protein>